<organism evidence="2 3">
    <name type="scientific">Alkalimarinus sediminis</name>
    <dbReference type="NCBI Taxonomy" id="1632866"/>
    <lineage>
        <taxon>Bacteria</taxon>
        <taxon>Pseudomonadati</taxon>
        <taxon>Pseudomonadota</taxon>
        <taxon>Gammaproteobacteria</taxon>
        <taxon>Alteromonadales</taxon>
        <taxon>Alteromonadaceae</taxon>
        <taxon>Alkalimarinus</taxon>
    </lineage>
</organism>
<dbReference type="EMBL" id="CP101527">
    <property type="protein sequence ID" value="UZW74577.1"/>
    <property type="molecule type" value="Genomic_DNA"/>
</dbReference>
<dbReference type="Proteomes" id="UP001164472">
    <property type="component" value="Chromosome"/>
</dbReference>
<gene>
    <name evidence="2" type="ORF">NNL22_16365</name>
</gene>
<protein>
    <submittedName>
        <fullName evidence="2">Uncharacterized protein</fullName>
    </submittedName>
</protein>
<proteinExistence type="predicted"/>
<dbReference type="KEGG" id="asem:NNL22_16365"/>
<feature type="signal peptide" evidence="1">
    <location>
        <begin position="1"/>
        <end position="18"/>
    </location>
</feature>
<sequence length="348" mass="38530">MKNFGVIKSLLKNSLLLAAVSIPLVGCQTFKDKVVYAPAGDVMQNLAKEHTVPYMLGTEDLAVSCAMSEAMSPLLMAFGRVTSNPDQLGVMMGLSAGACEEQRAWDNELRYLRAMRDLRPDEAEDALITQKRHLINASKRQFAAYNHLVNYYGEPGGECPDLDDEFDQFIWIAGMLAGLQALNNEIQSTSSIGVPKNIASKVERGTSCLNDDQWWGVPMAMKAAVWAMLPGALPQGENAWERLETAQAKGEEARVRLPNVMYAMAAFTNGKDDLVKDIIRRHADQVKKHPADPEYILIDTTATLQLQALSDRLWTENTGHRTPLGGLGTFWDDKKDSNVEVMELDDLL</sequence>
<reference evidence="2" key="1">
    <citation type="submission" date="2022-07" db="EMBL/GenBank/DDBJ databases">
        <title>Alkalimarinus sp. nov., isolated from gut of a Alitta virens.</title>
        <authorList>
            <person name="Yang A.I."/>
            <person name="Shin N.-R."/>
        </authorList>
    </citation>
    <scope>NUCLEOTIDE SEQUENCE</scope>
    <source>
        <strain evidence="2">FA028</strain>
    </source>
</reference>
<dbReference type="AlphaFoldDB" id="A0A9E8HJN2"/>
<dbReference type="RefSeq" id="WP_251812663.1">
    <property type="nucleotide sequence ID" value="NZ_CP101527.1"/>
</dbReference>
<feature type="chain" id="PRO_5039161232" evidence="1">
    <location>
        <begin position="19"/>
        <end position="348"/>
    </location>
</feature>
<keyword evidence="3" id="KW-1185">Reference proteome</keyword>
<evidence type="ECO:0000313" key="2">
    <source>
        <dbReference type="EMBL" id="UZW74577.1"/>
    </source>
</evidence>
<keyword evidence="1" id="KW-0732">Signal</keyword>
<accession>A0A9E8HJN2</accession>
<evidence type="ECO:0000256" key="1">
    <source>
        <dbReference type="SAM" id="SignalP"/>
    </source>
</evidence>
<name>A0A9E8HJN2_9ALTE</name>
<evidence type="ECO:0000313" key="3">
    <source>
        <dbReference type="Proteomes" id="UP001164472"/>
    </source>
</evidence>